<keyword evidence="1" id="KW-1133">Transmembrane helix</keyword>
<reference evidence="3" key="3">
    <citation type="submission" date="2022-06" db="UniProtKB">
        <authorList>
            <consortium name="EnsemblMetazoa"/>
        </authorList>
    </citation>
    <scope>IDENTIFICATION</scope>
</reference>
<reference evidence="2" key="2">
    <citation type="submission" date="2020-01" db="EMBL/GenBank/DDBJ databases">
        <authorList>
            <person name="Korhonen P.K.K."/>
            <person name="Guangxu M.G."/>
            <person name="Wang T.W."/>
            <person name="Stroehlein A.J.S."/>
            <person name="Young N.D."/>
            <person name="Ang C.-S.A."/>
            <person name="Fernando D.W.F."/>
            <person name="Lu H.L."/>
            <person name="Taylor S.T."/>
            <person name="Ehtesham M.E.M."/>
            <person name="Najaraj S.H.N."/>
            <person name="Harsha G.H.G."/>
            <person name="Madugundu A.M."/>
            <person name="Renuse S.R."/>
            <person name="Holt D.H."/>
            <person name="Pandey A.P."/>
            <person name="Papenfuss A.P."/>
            <person name="Gasser R.B.G."/>
            <person name="Fischer K.F."/>
        </authorList>
    </citation>
    <scope>NUCLEOTIDE SEQUENCE</scope>
    <source>
        <strain evidence="2">SSS_KF_BRIS2020</strain>
    </source>
</reference>
<evidence type="ECO:0000313" key="3">
    <source>
        <dbReference type="EnsemblMetazoa" id="KAF7492792.1"/>
    </source>
</evidence>
<organism evidence="2">
    <name type="scientific">Sarcoptes scabiei</name>
    <name type="common">Itch mite</name>
    <name type="synonym">Acarus scabiei</name>
    <dbReference type="NCBI Taxonomy" id="52283"/>
    <lineage>
        <taxon>Eukaryota</taxon>
        <taxon>Metazoa</taxon>
        <taxon>Ecdysozoa</taxon>
        <taxon>Arthropoda</taxon>
        <taxon>Chelicerata</taxon>
        <taxon>Arachnida</taxon>
        <taxon>Acari</taxon>
        <taxon>Acariformes</taxon>
        <taxon>Sarcoptiformes</taxon>
        <taxon>Astigmata</taxon>
        <taxon>Psoroptidia</taxon>
        <taxon>Sarcoptoidea</taxon>
        <taxon>Sarcoptidae</taxon>
        <taxon>Sarcoptinae</taxon>
        <taxon>Sarcoptes</taxon>
    </lineage>
</organism>
<dbReference type="EMBL" id="WVUK01000056">
    <property type="protein sequence ID" value="KAF7492792.1"/>
    <property type="molecule type" value="Genomic_DNA"/>
</dbReference>
<evidence type="ECO:0000313" key="4">
    <source>
        <dbReference type="Proteomes" id="UP000070412"/>
    </source>
</evidence>
<dbReference type="OrthoDB" id="10544493at2759"/>
<feature type="transmembrane region" description="Helical" evidence="1">
    <location>
        <begin position="12"/>
        <end position="33"/>
    </location>
</feature>
<dbReference type="EnsemblMetazoa" id="SSS_7111s_mrna">
    <property type="protein sequence ID" value="KAF7492792.1"/>
    <property type="gene ID" value="SSS_7111"/>
</dbReference>
<name>A0A834VCS3_SARSC</name>
<sequence length="131" mass="15370">MKFIIKFDHNSFVLFYVILILSFQLITPIESIFKLLRKKKFLEGFLVGFLIGSEYASQKSTPKSSNHFYSAPVPRYSRMPVIYAPHYHTPNRSLTKKSDRILGPMMQKLGKQKRKNFAMISKRFKSFKIKS</sequence>
<dbReference type="Proteomes" id="UP000070412">
    <property type="component" value="Unassembled WGS sequence"/>
</dbReference>
<proteinExistence type="predicted"/>
<gene>
    <name evidence="2" type="ORF">SSS_7111</name>
</gene>
<keyword evidence="1" id="KW-0812">Transmembrane</keyword>
<keyword evidence="4" id="KW-1185">Reference proteome</keyword>
<evidence type="ECO:0000313" key="2">
    <source>
        <dbReference type="EMBL" id="KAF7492792.1"/>
    </source>
</evidence>
<keyword evidence="1" id="KW-0472">Membrane</keyword>
<reference evidence="4" key="1">
    <citation type="journal article" date="2020" name="PLoS Negl. Trop. Dis.">
        <title>High-quality nuclear genome for Sarcoptes scabiei-A critical resource for a neglected parasite.</title>
        <authorList>
            <person name="Korhonen P.K."/>
            <person name="Gasser R.B."/>
            <person name="Ma G."/>
            <person name="Wang T."/>
            <person name="Stroehlein A.J."/>
            <person name="Young N.D."/>
            <person name="Ang C.S."/>
            <person name="Fernando D.D."/>
            <person name="Lu H.C."/>
            <person name="Taylor S."/>
            <person name="Reynolds S.L."/>
            <person name="Mofiz E."/>
            <person name="Najaraj S.H."/>
            <person name="Gowda H."/>
            <person name="Madugundu A."/>
            <person name="Renuse S."/>
            <person name="Holt D."/>
            <person name="Pandey A."/>
            <person name="Papenfuss A.T."/>
            <person name="Fischer K."/>
        </authorList>
    </citation>
    <scope>NUCLEOTIDE SEQUENCE [LARGE SCALE GENOMIC DNA]</scope>
</reference>
<protein>
    <submittedName>
        <fullName evidence="2 3">Uncharacterized protein</fullName>
    </submittedName>
</protein>
<evidence type="ECO:0000256" key="1">
    <source>
        <dbReference type="SAM" id="Phobius"/>
    </source>
</evidence>
<accession>A0A834VCS3</accession>
<dbReference type="AlphaFoldDB" id="A0A834VCS3"/>